<organism evidence="1 2">
    <name type="scientific">Natronosalvus hydrolyticus</name>
    <dbReference type="NCBI Taxonomy" id="2979988"/>
    <lineage>
        <taxon>Archaea</taxon>
        <taxon>Methanobacteriati</taxon>
        <taxon>Methanobacteriota</taxon>
        <taxon>Stenosarchaea group</taxon>
        <taxon>Halobacteria</taxon>
        <taxon>Halobacteriales</taxon>
        <taxon>Natrialbaceae</taxon>
        <taxon>Natronosalvus</taxon>
    </lineage>
</organism>
<gene>
    <name evidence="1" type="ORF">OB919_02805</name>
</gene>
<keyword evidence="2" id="KW-1185">Reference proteome</keyword>
<protein>
    <submittedName>
        <fullName evidence="1">Uncharacterized protein</fullName>
    </submittedName>
</protein>
<dbReference type="Proteomes" id="UP001321047">
    <property type="component" value="Unassembled WGS sequence"/>
</dbReference>
<reference evidence="1 2" key="1">
    <citation type="submission" date="2022-09" db="EMBL/GenBank/DDBJ databases">
        <title>Enrichment on poylsaccharides allowed isolation of novel metabolic and taxonomic groups of Haloarchaea.</title>
        <authorList>
            <person name="Sorokin D.Y."/>
            <person name="Elcheninov A.G."/>
            <person name="Khizhniak T.V."/>
            <person name="Kolganova T.V."/>
            <person name="Kublanov I.V."/>
        </authorList>
    </citation>
    <scope>NUCLEOTIDE SEQUENCE [LARGE SCALE GENOMIC DNA]</scope>
    <source>
        <strain evidence="1 2">AArc-curdl1</strain>
    </source>
</reference>
<sequence length="108" mass="12414">MILNDIPENGEFDVVLETGDVIEEVAIVDRTHEIDDEEASKRESNQIELSLEGKGWTESAPDIPKANLWIDQESPRGETEWYPAELYAYTDERDREYVTLGTIDRIDN</sequence>
<accession>A0AAP2Z5S7</accession>
<evidence type="ECO:0000313" key="1">
    <source>
        <dbReference type="EMBL" id="MCU4750920.1"/>
    </source>
</evidence>
<dbReference type="EMBL" id="JAOPJZ010000001">
    <property type="protein sequence ID" value="MCU4750920.1"/>
    <property type="molecule type" value="Genomic_DNA"/>
</dbReference>
<proteinExistence type="predicted"/>
<evidence type="ECO:0000313" key="2">
    <source>
        <dbReference type="Proteomes" id="UP001321047"/>
    </source>
</evidence>
<name>A0AAP2Z5S7_9EURY</name>
<dbReference type="AlphaFoldDB" id="A0AAP2Z5S7"/>
<comment type="caution">
    <text evidence="1">The sequence shown here is derived from an EMBL/GenBank/DDBJ whole genome shotgun (WGS) entry which is preliminary data.</text>
</comment>
<dbReference type="RefSeq" id="WP_342806158.1">
    <property type="nucleotide sequence ID" value="NZ_JAOPJZ010000001.1"/>
</dbReference>